<dbReference type="Gene3D" id="2.40.100.10">
    <property type="entry name" value="Cyclophilin-like"/>
    <property type="match status" value="1"/>
</dbReference>
<organism evidence="6 7">
    <name type="scientific">Adonisia turfae CCMR0082</name>
    <dbReference type="NCBI Taxonomy" id="2304604"/>
    <lineage>
        <taxon>Bacteria</taxon>
        <taxon>Bacillati</taxon>
        <taxon>Cyanobacteriota</taxon>
        <taxon>Adonisia</taxon>
        <taxon>Adonisia turfae</taxon>
    </lineage>
</organism>
<evidence type="ECO:0000256" key="1">
    <source>
        <dbReference type="ARBA" id="ARBA00013194"/>
    </source>
</evidence>
<dbReference type="Proteomes" id="UP000473574">
    <property type="component" value="Unassembled WGS sequence"/>
</dbReference>
<dbReference type="EMBL" id="QZCE01000002">
    <property type="protein sequence ID" value="NEZ64842.1"/>
    <property type="molecule type" value="Genomic_DNA"/>
</dbReference>
<dbReference type="InterPro" id="IPR029000">
    <property type="entry name" value="Cyclophilin-like_dom_sf"/>
</dbReference>
<evidence type="ECO:0000256" key="4">
    <source>
        <dbReference type="ARBA" id="ARBA00023235"/>
    </source>
</evidence>
<dbReference type="Pfam" id="PF21329">
    <property type="entry name" value="CYP38_PsbQ-like"/>
    <property type="match status" value="1"/>
</dbReference>
<dbReference type="SUPFAM" id="SSF50891">
    <property type="entry name" value="Cyclophilin-like"/>
    <property type="match status" value="1"/>
</dbReference>
<dbReference type="SUPFAM" id="SSF101112">
    <property type="entry name" value="Oxygen-evolving enhancer protein 3"/>
    <property type="match status" value="1"/>
</dbReference>
<proteinExistence type="predicted"/>
<dbReference type="PROSITE" id="PS50072">
    <property type="entry name" value="CSA_PPIASE_2"/>
    <property type="match status" value="1"/>
</dbReference>
<sequence length="379" mass="42013">MARFQYSFQAALAGLLGVGFSFFLSMGWFLVPSAQAAPIPSVALPVAYLPPGDAITDPNALLRYALPIDSPEIRKVQDKLEGLNYALRTKQWGRAKRDIYQSSKLIHRKRAAIVEAIPEERRSMADPLLEKMDSQLEVMEKAVKTKDLETLWASRRVTLNTIGDLEYLMVKGFPYEVPTEYDNLPQLKGRATIEFKTNEGPVIVVVDGYSAPITAGNFVDLVKRGFYDGMTFDRAEENYVLQTGDPDGPEAGFIDPKTQKYRAIPLEILVEGDEKPTYGATLEELGRFLEKPVLPFNSFGALAMARPESEPDGGSSQFFFFLFEPELTPAGLNLLDGRYAVFGYTIEGQDALDHMGRQGGKIISAKVVNGLDNLVEPKV</sequence>
<evidence type="ECO:0000256" key="3">
    <source>
        <dbReference type="ARBA" id="ARBA00023110"/>
    </source>
</evidence>
<evidence type="ECO:0000256" key="2">
    <source>
        <dbReference type="ARBA" id="ARBA00023078"/>
    </source>
</evidence>
<dbReference type="Pfam" id="PF00160">
    <property type="entry name" value="Pro_isomerase"/>
    <property type="match status" value="1"/>
</dbReference>
<name>A0A6M0SAX7_9CYAN</name>
<feature type="domain" description="PPIase cyclophilin-type" evidence="5">
    <location>
        <begin position="200"/>
        <end position="355"/>
    </location>
</feature>
<dbReference type="PANTHER" id="PTHR43246">
    <property type="entry name" value="PEPTIDYL-PROLYL CIS-TRANS ISOMERASE CYP38, CHLOROPLASTIC"/>
    <property type="match status" value="1"/>
</dbReference>
<keyword evidence="2" id="KW-0793">Thylakoid</keyword>
<dbReference type="InterPro" id="IPR023222">
    <property type="entry name" value="PsbQ-like_dom_sf"/>
</dbReference>
<protein>
    <recommendedName>
        <fullName evidence="1">peptidylprolyl isomerase</fullName>
        <ecNumber evidence="1">5.2.1.8</ecNumber>
    </recommendedName>
</protein>
<evidence type="ECO:0000313" key="7">
    <source>
        <dbReference type="Proteomes" id="UP000473574"/>
    </source>
</evidence>
<dbReference type="CDD" id="cd01924">
    <property type="entry name" value="cyclophilin_TLP40_like"/>
    <property type="match status" value="1"/>
</dbReference>
<comment type="caution">
    <text evidence="6">The sequence shown here is derived from an EMBL/GenBank/DDBJ whole genome shotgun (WGS) entry which is preliminary data.</text>
</comment>
<dbReference type="InterPro" id="IPR044665">
    <property type="entry name" value="E_coli_cyclophilin_A-like"/>
</dbReference>
<dbReference type="InterPro" id="IPR002130">
    <property type="entry name" value="Cyclophilin-type_PPIase_dom"/>
</dbReference>
<dbReference type="GO" id="GO:0003755">
    <property type="term" value="F:peptidyl-prolyl cis-trans isomerase activity"/>
    <property type="evidence" value="ECO:0007669"/>
    <property type="project" value="UniProtKB-KW"/>
</dbReference>
<dbReference type="AlphaFoldDB" id="A0A6M0SAX7"/>
<dbReference type="Gene3D" id="1.20.120.290">
    <property type="entry name" value="Oxygen-evolving enhancer protein 3 (PsbQ), four-helix up-down bundle"/>
    <property type="match status" value="1"/>
</dbReference>
<dbReference type="InterPro" id="IPR048563">
    <property type="entry name" value="CYP38_PsbQ-like"/>
</dbReference>
<reference evidence="6 7" key="1">
    <citation type="journal article" date="2020" name="Microb. Ecol.">
        <title>Ecogenomics of the Marine Benthic Filamentous Cyanobacterium Adonisia.</title>
        <authorList>
            <person name="Walter J.M."/>
            <person name="Coutinho F.H."/>
            <person name="Leomil L."/>
            <person name="Hargreaves P.I."/>
            <person name="Campeao M.E."/>
            <person name="Vieira V.V."/>
            <person name="Silva B.S."/>
            <person name="Fistarol G.O."/>
            <person name="Salomon P.S."/>
            <person name="Sawabe T."/>
            <person name="Mino S."/>
            <person name="Hosokawa M."/>
            <person name="Miyashita H."/>
            <person name="Maruyama F."/>
            <person name="van Verk M.C."/>
            <person name="Dutilh B.E."/>
            <person name="Thompson C.C."/>
            <person name="Thompson F.L."/>
        </authorList>
    </citation>
    <scope>NUCLEOTIDE SEQUENCE [LARGE SCALE GENOMIC DNA]</scope>
    <source>
        <strain evidence="6 7">CCMR0082</strain>
    </source>
</reference>
<evidence type="ECO:0000259" key="5">
    <source>
        <dbReference type="PROSITE" id="PS50072"/>
    </source>
</evidence>
<keyword evidence="4 6" id="KW-0413">Isomerase</keyword>
<accession>A0A6M0SAX7</accession>
<dbReference type="EC" id="5.2.1.8" evidence="1"/>
<keyword evidence="3" id="KW-0697">Rotamase</keyword>
<gene>
    <name evidence="6" type="ORF">D0962_18965</name>
</gene>
<evidence type="ECO:0000313" key="6">
    <source>
        <dbReference type="EMBL" id="NEZ64842.1"/>
    </source>
</evidence>
<dbReference type="RefSeq" id="WP_163665421.1">
    <property type="nucleotide sequence ID" value="NZ_QZCE01000002.1"/>
</dbReference>